<dbReference type="PANTHER" id="PTHR30486:SF6">
    <property type="entry name" value="TYPE IV PILUS RETRACTATION ATPASE PILT"/>
    <property type="match status" value="1"/>
</dbReference>
<feature type="domain" description="Bacterial type II secretion system protein E" evidence="2">
    <location>
        <begin position="105"/>
        <end position="295"/>
    </location>
</feature>
<dbReference type="AlphaFoldDB" id="A0A0S2ZQF3"/>
<dbReference type="InterPro" id="IPR027417">
    <property type="entry name" value="P-loop_NTPase"/>
</dbReference>
<dbReference type="SUPFAM" id="SSF52540">
    <property type="entry name" value="P-loop containing nucleoside triphosphate hydrolases"/>
    <property type="match status" value="1"/>
</dbReference>
<gene>
    <name evidence="3" type="ORF">RN87_11580</name>
</gene>
<dbReference type="PANTHER" id="PTHR30486">
    <property type="entry name" value="TWITCHING MOTILITY PROTEIN PILT"/>
    <property type="match status" value="1"/>
</dbReference>
<evidence type="ECO:0000256" key="1">
    <source>
        <dbReference type="ARBA" id="ARBA00006611"/>
    </source>
</evidence>
<dbReference type="EMBL" id="CP013332">
    <property type="protein sequence ID" value="ALQ41195.1"/>
    <property type="molecule type" value="Genomic_DNA"/>
</dbReference>
<dbReference type="KEGG" id="fhw:RN87_11580"/>
<keyword evidence="3" id="KW-0614">Plasmid</keyword>
<dbReference type="Pfam" id="PF00437">
    <property type="entry name" value="T2SSE"/>
    <property type="match status" value="1"/>
</dbReference>
<reference evidence="3 4" key="1">
    <citation type="submission" date="2015-11" db="EMBL/GenBank/DDBJ databases">
        <authorList>
            <person name="Zhang Y."/>
            <person name="Guo Z."/>
        </authorList>
    </citation>
    <scope>NUCLEOTIDE SEQUENCE [LARGE SCALE GENOMIC DNA]</scope>
    <source>
        <strain evidence="3 4">ChDC F174</strain>
        <plasmid evidence="4">Plasmid unnamed1</plasmid>
    </source>
</reference>
<comment type="similarity">
    <text evidence="1">Belongs to the GSP E family.</text>
</comment>
<proteinExistence type="inferred from homology"/>
<accession>A0A0S2ZQF3</accession>
<dbReference type="RefSeq" id="WP_029493467.1">
    <property type="nucleotide sequence ID" value="NZ_ATKF01000086.1"/>
</dbReference>
<protein>
    <submittedName>
        <fullName evidence="3">Secretion system protein E</fullName>
    </submittedName>
</protein>
<dbReference type="InterPro" id="IPR050921">
    <property type="entry name" value="T4SS_GSP_E_ATPase"/>
</dbReference>
<organism evidence="3">
    <name type="scientific">Fusobacterium hwasookii ChDC F174</name>
    <dbReference type="NCBI Taxonomy" id="1307442"/>
    <lineage>
        <taxon>Bacteria</taxon>
        <taxon>Fusobacteriati</taxon>
        <taxon>Fusobacteriota</taxon>
        <taxon>Fusobacteriia</taxon>
        <taxon>Fusobacteriales</taxon>
        <taxon>Fusobacteriaceae</taxon>
        <taxon>Fusobacterium</taxon>
    </lineage>
</organism>
<dbReference type="InterPro" id="IPR001482">
    <property type="entry name" value="T2SS/T4SS_dom"/>
</dbReference>
<geneLocation type="plasmid" evidence="3">
    <name>unnamed1</name>
</geneLocation>
<sequence length="326" mass="37059">MSSQTNYKLEEAKRTLELTLKELGIWEYLFDDTITEIDINPSRDIFIYKQGEGNIFTGKIAESEKTRHLINILASLEGQVINSRNPRISTILPITESRFEGLVEPVVPNPSCAIRKKAIRILSLADYVKQGAFSEKEKILIENYVKNKKNMLIVGGTNSGKTTFINAILRAMKEFDDKERHYIIEEVGELQSENKNSVFVKIFPGIFSAKDAIKSAMRFNPDRIIFGELRGPEAFDLINAYNSGHQGGATSIHANDCHGGLEKLETYILYEYDRPMSQLISRTIDVVLTMTLINNVRKLDSIAEVKDYKDGKYILDFKYKNSETIL</sequence>
<evidence type="ECO:0000259" key="2">
    <source>
        <dbReference type="Pfam" id="PF00437"/>
    </source>
</evidence>
<evidence type="ECO:0000313" key="4">
    <source>
        <dbReference type="Proteomes" id="UP000063275"/>
    </source>
</evidence>
<dbReference type="GO" id="GO:0016887">
    <property type="term" value="F:ATP hydrolysis activity"/>
    <property type="evidence" value="ECO:0007669"/>
    <property type="project" value="InterPro"/>
</dbReference>
<evidence type="ECO:0000313" key="3">
    <source>
        <dbReference type="EMBL" id="ALQ41195.1"/>
    </source>
</evidence>
<dbReference type="Gene3D" id="3.40.50.300">
    <property type="entry name" value="P-loop containing nucleotide triphosphate hydrolases"/>
    <property type="match status" value="1"/>
</dbReference>
<dbReference type="CDD" id="cd01130">
    <property type="entry name" value="VirB11-like_ATPase"/>
    <property type="match status" value="1"/>
</dbReference>
<dbReference type="Proteomes" id="UP000063275">
    <property type="component" value="Plasmid unnamed1"/>
</dbReference>
<name>A0A0S2ZQF3_9FUSO</name>
<dbReference type="OrthoDB" id="9810761at2"/>
<dbReference type="Gene3D" id="3.30.450.90">
    <property type="match status" value="1"/>
</dbReference>